<organism evidence="3 4">
    <name type="scientific">Arctia plantaginis</name>
    <name type="common">Wood tiger moth</name>
    <name type="synonym">Phalaena plantaginis</name>
    <dbReference type="NCBI Taxonomy" id="874455"/>
    <lineage>
        <taxon>Eukaryota</taxon>
        <taxon>Metazoa</taxon>
        <taxon>Ecdysozoa</taxon>
        <taxon>Arthropoda</taxon>
        <taxon>Hexapoda</taxon>
        <taxon>Insecta</taxon>
        <taxon>Pterygota</taxon>
        <taxon>Neoptera</taxon>
        <taxon>Endopterygota</taxon>
        <taxon>Lepidoptera</taxon>
        <taxon>Glossata</taxon>
        <taxon>Ditrysia</taxon>
        <taxon>Noctuoidea</taxon>
        <taxon>Erebidae</taxon>
        <taxon>Arctiinae</taxon>
        <taxon>Arctia</taxon>
    </lineage>
</organism>
<feature type="region of interest" description="Disordered" evidence="1">
    <location>
        <begin position="515"/>
        <end position="723"/>
    </location>
</feature>
<accession>A0A8S1AKA0</accession>
<comment type="caution">
    <text evidence="3">The sequence shown here is derived from an EMBL/GenBank/DDBJ whole genome shotgun (WGS) entry which is preliminary data.</text>
</comment>
<feature type="region of interest" description="Disordered" evidence="1">
    <location>
        <begin position="366"/>
        <end position="415"/>
    </location>
</feature>
<dbReference type="Pfam" id="PF08914">
    <property type="entry name" value="Myb_Rap1"/>
    <property type="match status" value="1"/>
</dbReference>
<reference evidence="3 4" key="1">
    <citation type="submission" date="2020-04" db="EMBL/GenBank/DDBJ databases">
        <authorList>
            <person name="Wallbank WR R."/>
            <person name="Pardo Diaz C."/>
            <person name="Kozak K."/>
            <person name="Martin S."/>
            <person name="Jiggins C."/>
            <person name="Moest M."/>
            <person name="Warren A I."/>
            <person name="Byers J.R.P. K."/>
            <person name="Montejo-Kovacevich G."/>
            <person name="Yen C E."/>
        </authorList>
    </citation>
    <scope>NUCLEOTIDE SEQUENCE [LARGE SCALE GENOMIC DNA]</scope>
</reference>
<feature type="region of interest" description="Disordered" evidence="1">
    <location>
        <begin position="459"/>
        <end position="494"/>
    </location>
</feature>
<evidence type="ECO:0000313" key="4">
    <source>
        <dbReference type="Proteomes" id="UP000494256"/>
    </source>
</evidence>
<feature type="domain" description="TERF2-interacting telomeric protein 1 Myb" evidence="2">
    <location>
        <begin position="775"/>
        <end position="830"/>
    </location>
</feature>
<sequence length="957" mass="105669">MSGSKFYIWGGGRWREVNTASGEVAGWSRRPRFVFARRGRLRVATKRRVLVALQAHAANLPSAVELGPRLSVLRNEPPPTPTVRALPSVQPVHPMCAHHHCCIYSHGLHNNNFDKCNHNDALITSNCSTKNGTAGLAILKGASLTNGSDAAVQHRATVDAAVQHSAGDHHTLSINLEATNFSRLQRPPQTHRCDPKHNTAASGVARSEGSRPRAPPLHNLLGPMKRHRSALSDSDDSEQHFEPASETRRSQNDERSTKRTQKTASKTKRRETGEGRKKRRSESLSDENPEEACKELTISESDVLALRSLVQRTRSDALERFDADDDYKRMLFYAINPLVHVERCPLTERALRERHALALPQFAARLGLTPTPTPTGADADKENKRKPERRVLRSKNEKRRTAAHIDGPSELSDSDDELELFQNSRGNKIPNSKNNLRKNIRDLVSLRDSYKYKRLVISDDGKGDKNRHSPRLATHTKSNRNSGRAASFKKSEILRQKDENELELNYKSNIDKFGTPIESRRENASEDNKRRSLRRSTLIQSNRVEDDAGSDEKRETLKNGETSRPASPAPKRNKRESLPRDLVGTPSDTTDSSDSGDTVDERESSRTKRVTRRRPDSDSDEERETVVDSGRGSEPSEERRSLRHNSKPEKRDTDSTRKSNRISVSAITKSYTERSASEADSASSLEKSVTQRNYSKISAKHVPNGRTSRAGTATADNEGAAVSEPAKLVKPSVKAAPNIARAPPAPVEVAAEASAAHAHTHTISKRASSGKTKEYSNLEDHAIVAWVSGGARARRVNGNALWRELQDQYPRLTGVSRSWHSLRNRYLRYILPALGALRLPPADVSRLRAAAAAGSQRRRGAAGEGRRNSIFDQSEVSAASARVVRPLLARSPTPTHPISRKHSEGASSPTRRPPARDVTAATRAPGRDAPDAEGAGGAGRGARSTRSRKLFNPKLVL</sequence>
<feature type="compositionally biased region" description="Basic and acidic residues" evidence="1">
    <location>
        <begin position="237"/>
        <end position="257"/>
    </location>
</feature>
<proteinExistence type="predicted"/>
<evidence type="ECO:0000313" key="3">
    <source>
        <dbReference type="EMBL" id="CAB3245440.1"/>
    </source>
</evidence>
<feature type="compositionally biased region" description="Polar residues" evidence="1">
    <location>
        <begin position="705"/>
        <end position="715"/>
    </location>
</feature>
<feature type="compositionally biased region" description="Polar residues" evidence="1">
    <location>
        <begin position="661"/>
        <end position="670"/>
    </location>
</feature>
<evidence type="ECO:0000256" key="1">
    <source>
        <dbReference type="SAM" id="MobiDB-lite"/>
    </source>
</evidence>
<dbReference type="InterPro" id="IPR015010">
    <property type="entry name" value="TERF2IP_Myb"/>
</dbReference>
<feature type="region of interest" description="Disordered" evidence="1">
    <location>
        <begin position="184"/>
        <end position="293"/>
    </location>
</feature>
<feature type="compositionally biased region" description="Low complexity" evidence="1">
    <location>
        <begin position="584"/>
        <end position="596"/>
    </location>
</feature>
<feature type="compositionally biased region" description="Basic and acidic residues" evidence="1">
    <location>
        <begin position="378"/>
        <end position="395"/>
    </location>
</feature>
<dbReference type="Proteomes" id="UP000494256">
    <property type="component" value="Unassembled WGS sequence"/>
</dbReference>
<feature type="compositionally biased region" description="Basic and acidic residues" evidence="1">
    <location>
        <begin position="634"/>
        <end position="657"/>
    </location>
</feature>
<feature type="compositionally biased region" description="Polar residues" evidence="1">
    <location>
        <begin position="475"/>
        <end position="484"/>
    </location>
</feature>
<feature type="compositionally biased region" description="Low complexity" evidence="1">
    <location>
        <begin position="678"/>
        <end position="688"/>
    </location>
</feature>
<protein>
    <recommendedName>
        <fullName evidence="2">TERF2-interacting telomeric protein 1 Myb domain-containing protein</fullName>
    </recommendedName>
</protein>
<feature type="compositionally biased region" description="Basic residues" evidence="1">
    <location>
        <begin position="258"/>
        <end position="269"/>
    </location>
</feature>
<evidence type="ECO:0000259" key="2">
    <source>
        <dbReference type="Pfam" id="PF08914"/>
    </source>
</evidence>
<dbReference type="EMBL" id="CADEBD010000325">
    <property type="protein sequence ID" value="CAB3245440.1"/>
    <property type="molecule type" value="Genomic_DNA"/>
</dbReference>
<feature type="compositionally biased region" description="Basic and acidic residues" evidence="1">
    <location>
        <begin position="518"/>
        <end position="530"/>
    </location>
</feature>
<feature type="region of interest" description="Disordered" evidence="1">
    <location>
        <begin position="853"/>
        <end position="957"/>
    </location>
</feature>
<dbReference type="Gene3D" id="1.10.10.60">
    <property type="entry name" value="Homeodomain-like"/>
    <property type="match status" value="1"/>
</dbReference>
<gene>
    <name evidence="3" type="ORF">APLA_LOCUS11068</name>
</gene>
<feature type="compositionally biased region" description="Basic and acidic residues" evidence="1">
    <location>
        <begin position="543"/>
        <end position="558"/>
    </location>
</feature>
<dbReference type="OrthoDB" id="6090599at2759"/>
<dbReference type="AlphaFoldDB" id="A0A8S1AKA0"/>
<name>A0A8S1AKA0_ARCPL</name>